<keyword evidence="4 6" id="KW-1133">Transmembrane helix</keyword>
<evidence type="ECO:0000313" key="8">
    <source>
        <dbReference type="EMBL" id="MPL59980.1"/>
    </source>
</evidence>
<dbReference type="InterPro" id="IPR020846">
    <property type="entry name" value="MFS_dom"/>
</dbReference>
<feature type="transmembrane region" description="Helical" evidence="6">
    <location>
        <begin position="417"/>
        <end position="435"/>
    </location>
</feature>
<evidence type="ECO:0000256" key="4">
    <source>
        <dbReference type="ARBA" id="ARBA00022989"/>
    </source>
</evidence>
<evidence type="ECO:0000256" key="3">
    <source>
        <dbReference type="ARBA" id="ARBA00022692"/>
    </source>
</evidence>
<dbReference type="InterPro" id="IPR036259">
    <property type="entry name" value="MFS_trans_sf"/>
</dbReference>
<feature type="transmembrane region" description="Helical" evidence="6">
    <location>
        <begin position="372"/>
        <end position="396"/>
    </location>
</feature>
<feature type="transmembrane region" description="Helical" evidence="6">
    <location>
        <begin position="118"/>
        <end position="140"/>
    </location>
</feature>
<dbReference type="SUPFAM" id="SSF103473">
    <property type="entry name" value="MFS general substrate transporter"/>
    <property type="match status" value="1"/>
</dbReference>
<dbReference type="GO" id="GO:0016020">
    <property type="term" value="C:membrane"/>
    <property type="evidence" value="ECO:0007669"/>
    <property type="project" value="UniProtKB-SubCell"/>
</dbReference>
<feature type="transmembrane region" description="Helical" evidence="6">
    <location>
        <begin position="239"/>
        <end position="259"/>
    </location>
</feature>
<dbReference type="Pfam" id="PF07690">
    <property type="entry name" value="MFS_1"/>
    <property type="match status" value="1"/>
</dbReference>
<feature type="transmembrane region" description="Helical" evidence="6">
    <location>
        <begin position="94"/>
        <end position="112"/>
    </location>
</feature>
<feature type="transmembrane region" description="Helical" evidence="6">
    <location>
        <begin position="316"/>
        <end position="334"/>
    </location>
</feature>
<keyword evidence="3 6" id="KW-0812">Transmembrane</keyword>
<feature type="transmembrane region" description="Helical" evidence="6">
    <location>
        <begin position="182"/>
        <end position="202"/>
    </location>
</feature>
<feature type="transmembrane region" description="Helical" evidence="6">
    <location>
        <begin position="214"/>
        <end position="233"/>
    </location>
</feature>
<comment type="caution">
    <text evidence="8">The sequence shown here is derived from an EMBL/GenBank/DDBJ whole genome shotgun (WGS) entry which is preliminary data.</text>
</comment>
<evidence type="ECO:0000256" key="5">
    <source>
        <dbReference type="ARBA" id="ARBA00023136"/>
    </source>
</evidence>
<accession>A0A644SZ65</accession>
<feature type="transmembrane region" description="Helical" evidence="6">
    <location>
        <begin position="26"/>
        <end position="44"/>
    </location>
</feature>
<dbReference type="PANTHER" id="PTHR42718:SF9">
    <property type="entry name" value="MAJOR FACILITATOR SUPERFAMILY MULTIDRUG TRANSPORTER MFSC"/>
    <property type="match status" value="1"/>
</dbReference>
<dbReference type="GO" id="GO:0022857">
    <property type="term" value="F:transmembrane transporter activity"/>
    <property type="evidence" value="ECO:0007669"/>
    <property type="project" value="InterPro"/>
</dbReference>
<feature type="transmembrane region" description="Helical" evidence="6">
    <location>
        <begin position="346"/>
        <end position="366"/>
    </location>
</feature>
<evidence type="ECO:0000256" key="1">
    <source>
        <dbReference type="ARBA" id="ARBA00004141"/>
    </source>
</evidence>
<dbReference type="CDD" id="cd17321">
    <property type="entry name" value="MFS_MMR_MDR_like"/>
    <property type="match status" value="1"/>
</dbReference>
<gene>
    <name evidence="8" type="primary">ribZ_1</name>
    <name evidence="8" type="ORF">SDC9_05536</name>
</gene>
<dbReference type="PANTHER" id="PTHR42718">
    <property type="entry name" value="MAJOR FACILITATOR SUPERFAMILY MULTIDRUG TRANSPORTER MFSC"/>
    <property type="match status" value="1"/>
</dbReference>
<feature type="transmembrane region" description="Helical" evidence="6">
    <location>
        <begin position="152"/>
        <end position="176"/>
    </location>
</feature>
<feature type="transmembrane region" description="Helical" evidence="6">
    <location>
        <begin position="279"/>
        <end position="304"/>
    </location>
</feature>
<feature type="transmembrane region" description="Helical" evidence="6">
    <location>
        <begin position="455"/>
        <end position="471"/>
    </location>
</feature>
<sequence length="475" mass="50215">MRGVLTTPHARGYSAAMSSSIEKGHGWLLVAVCTSLFFMPFMMAGVNAVLPPLGQSLHASARELGLMGAFYSMGLAVFQLASGSMGDIWGYRRIFLWGIALFALAGALLGFVNSVPLFLLLRFVQGVGGAMFNACGLALLASAAPEGRRASYLGYSGSSVYAGIACGPPVAGFVAGWLGWQWLFWGSALASVGVLLLMKYRVKLEWRMAKGKPFDWKGCCIYAGAMTALTFGSSELADAPALAGGLLVAFVGLMAAFCIKELRSDYPLLDLRLLARNKVFALSSLAAFINYSSFFGIVFFFSLYLQFGRGMTVQQAGLFLALQSVMQVMTTPVAARLCGRFEPGKVSAAGIALCGLGLVVCGLLRVDSPMYVLVLAQCLLGVGISLFALPNTTIILESAGRDRVGQAAGLTGAVRTGGQLFNMTLITLTLGLFLGSEPAGTHNIDAFMGAMRVDLIIFGVLNLLAVGCALARNRR</sequence>
<comment type="subcellular location">
    <subcellularLocation>
        <location evidence="1">Membrane</location>
        <topology evidence="1">Multi-pass membrane protein</topology>
    </subcellularLocation>
</comment>
<name>A0A644SZ65_9ZZZZ</name>
<dbReference type="PRINTS" id="PR01036">
    <property type="entry name" value="TCRTETB"/>
</dbReference>
<protein>
    <submittedName>
        <fullName evidence="8">Riboflavin transporter RibZ</fullName>
    </submittedName>
</protein>
<evidence type="ECO:0000256" key="6">
    <source>
        <dbReference type="SAM" id="Phobius"/>
    </source>
</evidence>
<keyword evidence="5 6" id="KW-0472">Membrane</keyword>
<keyword evidence="2" id="KW-0813">Transport</keyword>
<reference evidence="8" key="1">
    <citation type="submission" date="2019-08" db="EMBL/GenBank/DDBJ databases">
        <authorList>
            <person name="Kucharzyk K."/>
            <person name="Murdoch R.W."/>
            <person name="Higgins S."/>
            <person name="Loffler F."/>
        </authorList>
    </citation>
    <scope>NUCLEOTIDE SEQUENCE</scope>
</reference>
<dbReference type="PROSITE" id="PS50850">
    <property type="entry name" value="MFS"/>
    <property type="match status" value="1"/>
</dbReference>
<proteinExistence type="predicted"/>
<evidence type="ECO:0000259" key="7">
    <source>
        <dbReference type="PROSITE" id="PS50850"/>
    </source>
</evidence>
<dbReference type="Gene3D" id="1.20.1250.20">
    <property type="entry name" value="MFS general substrate transporter like domains"/>
    <property type="match status" value="2"/>
</dbReference>
<dbReference type="InterPro" id="IPR011701">
    <property type="entry name" value="MFS"/>
</dbReference>
<feature type="domain" description="Major facilitator superfamily (MFS) profile" evidence="7">
    <location>
        <begin position="28"/>
        <end position="475"/>
    </location>
</feature>
<evidence type="ECO:0000256" key="2">
    <source>
        <dbReference type="ARBA" id="ARBA00022448"/>
    </source>
</evidence>
<dbReference type="EMBL" id="VSSQ01000011">
    <property type="protein sequence ID" value="MPL59980.1"/>
    <property type="molecule type" value="Genomic_DNA"/>
</dbReference>
<feature type="transmembrane region" description="Helical" evidence="6">
    <location>
        <begin position="64"/>
        <end position="82"/>
    </location>
</feature>
<organism evidence="8">
    <name type="scientific">bioreactor metagenome</name>
    <dbReference type="NCBI Taxonomy" id="1076179"/>
    <lineage>
        <taxon>unclassified sequences</taxon>
        <taxon>metagenomes</taxon>
        <taxon>ecological metagenomes</taxon>
    </lineage>
</organism>
<dbReference type="AlphaFoldDB" id="A0A644SZ65"/>